<dbReference type="EMBL" id="CP081303">
    <property type="protein sequence ID" value="QZE15768.1"/>
    <property type="molecule type" value="Genomic_DNA"/>
</dbReference>
<proteinExistence type="predicted"/>
<sequence length="358" mass="40903">MSIEKSNQALIRPKMGRNIAVVIVLLTIGAGLYAYKMFGYVFHSIVKQECGVYIGPNTTYDDLCDSLTKKDALLDHKAFDFLAKKKHLDQKLKPGYYLLKKGTIGNNLVNQFLAGNQTPITLTFNNVRFFPDLAGKIAKDIMADSTEVLKALNDTAQMKAFGFDKQTYPVMFIPNSYEIYWTTTPQKVLVKMHKEYQTFWNKTRLAKAKEAKLSAIQVTTLASIVQEEVRHTDEMAKVAGVYMNRLKRGWPLQADPTVKYALGDFTISRILKDDLKIDSPYNTYKYKGLPPGPICFPSVEAVDAVLNYTHHNYLYFCANKSFDGYHAFAKSYRQHLINAKAYQKELNRRRIGFKSHRK</sequence>
<name>A0AC61NJ48_9BACT</name>
<evidence type="ECO:0000313" key="1">
    <source>
        <dbReference type="EMBL" id="QZE15768.1"/>
    </source>
</evidence>
<organism evidence="1 2">
    <name type="scientific">Halosquirtibacter laminarini</name>
    <dbReference type="NCBI Taxonomy" id="3374600"/>
    <lineage>
        <taxon>Bacteria</taxon>
        <taxon>Pseudomonadati</taxon>
        <taxon>Bacteroidota</taxon>
        <taxon>Bacteroidia</taxon>
        <taxon>Marinilabiliales</taxon>
        <taxon>Prolixibacteraceae</taxon>
        <taxon>Halosquirtibacter</taxon>
    </lineage>
</organism>
<accession>A0AC61NJ48</accession>
<evidence type="ECO:0000313" key="2">
    <source>
        <dbReference type="Proteomes" id="UP000826212"/>
    </source>
</evidence>
<dbReference type="Proteomes" id="UP000826212">
    <property type="component" value="Chromosome"/>
</dbReference>
<reference evidence="1" key="1">
    <citation type="submission" date="2021-08" db="EMBL/GenBank/DDBJ databases">
        <title>Novel anaerobic bacterium isolated from sea squirt in East Sea, Republic of Korea.</title>
        <authorList>
            <person name="Nguyen T.H."/>
            <person name="Li Z."/>
            <person name="Lee Y.-J."/>
            <person name="Ko J."/>
            <person name="Kim S.-G."/>
        </authorList>
    </citation>
    <scope>NUCLEOTIDE SEQUENCE</scope>
    <source>
        <strain evidence="1">KCTC 25031</strain>
    </source>
</reference>
<keyword evidence="2" id="KW-1185">Reference proteome</keyword>
<gene>
    <name evidence="1" type="primary">mltG</name>
    <name evidence="1" type="ORF">K4L44_08020</name>
</gene>
<protein>
    <submittedName>
        <fullName evidence="1">Endolytic transglycosylase MltG</fullName>
    </submittedName>
</protein>